<keyword evidence="3" id="KW-1185">Reference proteome</keyword>
<organism evidence="2 3">
    <name type="scientific">Sinorhizobium kostiense</name>
    <dbReference type="NCBI Taxonomy" id="76747"/>
    <lineage>
        <taxon>Bacteria</taxon>
        <taxon>Pseudomonadati</taxon>
        <taxon>Pseudomonadota</taxon>
        <taxon>Alphaproteobacteria</taxon>
        <taxon>Hyphomicrobiales</taxon>
        <taxon>Rhizobiaceae</taxon>
        <taxon>Sinorhizobium/Ensifer group</taxon>
        <taxon>Sinorhizobium</taxon>
    </lineage>
</organism>
<evidence type="ECO:0008006" key="4">
    <source>
        <dbReference type="Google" id="ProtNLM"/>
    </source>
</evidence>
<dbReference type="EMBL" id="JAGILA010000005">
    <property type="protein sequence ID" value="MBP2237207.1"/>
    <property type="molecule type" value="Genomic_DNA"/>
</dbReference>
<evidence type="ECO:0000313" key="3">
    <source>
        <dbReference type="Proteomes" id="UP000730739"/>
    </source>
</evidence>
<reference evidence="2 3" key="1">
    <citation type="submission" date="2021-03" db="EMBL/GenBank/DDBJ databases">
        <title>Genomic Encyclopedia of Type Strains, Phase IV (KMG-IV): sequencing the most valuable type-strain genomes for metagenomic binning, comparative biology and taxonomic classification.</title>
        <authorList>
            <person name="Goeker M."/>
        </authorList>
    </citation>
    <scope>NUCLEOTIDE SEQUENCE [LARGE SCALE GENOMIC DNA]</scope>
    <source>
        <strain evidence="2 3">DSM 13372</strain>
    </source>
</reference>
<dbReference type="Proteomes" id="UP000730739">
    <property type="component" value="Unassembled WGS sequence"/>
</dbReference>
<accession>A0ABS4R2R5</accession>
<proteinExistence type="predicted"/>
<evidence type="ECO:0000256" key="1">
    <source>
        <dbReference type="SAM" id="Phobius"/>
    </source>
</evidence>
<protein>
    <recommendedName>
        <fullName evidence="4">Transmembrane protein</fullName>
    </recommendedName>
</protein>
<name>A0ABS4R2R5_9HYPH</name>
<sequence length="219" mass="23697">MQAFRTKRTAAIDLLPPEREARRPSRAALRDPDYIDVEFETLGPSPRRGPYPVFNDNRRTGARLVSRPMTSGGMSLPRQILARMAARLDAMPPRRFAGLVAGAILAAFLAISGLAGQSEADAHPLAIEDVTAALRRSGGMRVLSVYATIGNRSEVEQRLPSVVVDVMSNGRKITATRLLPEGAAMAPGERRHLVARLPYAGGKKPDVTVSFDEDSASLR</sequence>
<gene>
    <name evidence="2" type="ORF">J2Z31_003725</name>
</gene>
<keyword evidence="1" id="KW-0812">Transmembrane</keyword>
<keyword evidence="1" id="KW-1133">Transmembrane helix</keyword>
<evidence type="ECO:0000313" key="2">
    <source>
        <dbReference type="EMBL" id="MBP2237207.1"/>
    </source>
</evidence>
<comment type="caution">
    <text evidence="2">The sequence shown here is derived from an EMBL/GenBank/DDBJ whole genome shotgun (WGS) entry which is preliminary data.</text>
</comment>
<keyword evidence="1" id="KW-0472">Membrane</keyword>
<feature type="transmembrane region" description="Helical" evidence="1">
    <location>
        <begin position="96"/>
        <end position="115"/>
    </location>
</feature>
<dbReference type="RefSeq" id="WP_209603088.1">
    <property type="nucleotide sequence ID" value="NZ_JAGILA010000005.1"/>
</dbReference>